<organism evidence="1">
    <name type="scientific">Arion vulgaris</name>
    <dbReference type="NCBI Taxonomy" id="1028688"/>
    <lineage>
        <taxon>Eukaryota</taxon>
        <taxon>Metazoa</taxon>
        <taxon>Spiralia</taxon>
        <taxon>Lophotrochozoa</taxon>
        <taxon>Mollusca</taxon>
        <taxon>Gastropoda</taxon>
        <taxon>Heterobranchia</taxon>
        <taxon>Euthyneura</taxon>
        <taxon>Panpulmonata</taxon>
        <taxon>Eupulmonata</taxon>
        <taxon>Stylommatophora</taxon>
        <taxon>Helicina</taxon>
        <taxon>Arionoidea</taxon>
        <taxon>Arionidae</taxon>
        <taxon>Arion</taxon>
    </lineage>
</organism>
<proteinExistence type="predicted"/>
<accession>A0A0B7B0F3</accession>
<name>A0A0B7B0F3_9EUPU</name>
<dbReference type="AlphaFoldDB" id="A0A0B7B0F3"/>
<reference evidence="1" key="1">
    <citation type="submission" date="2014-12" db="EMBL/GenBank/DDBJ databases">
        <title>Insight into the proteome of Arion vulgaris.</title>
        <authorList>
            <person name="Aradska J."/>
            <person name="Bulat T."/>
            <person name="Smidak R."/>
            <person name="Sarate P."/>
            <person name="Gangsoo J."/>
            <person name="Sialana F."/>
            <person name="Bilban M."/>
            <person name="Lubec G."/>
        </authorList>
    </citation>
    <scope>NUCLEOTIDE SEQUENCE</scope>
    <source>
        <tissue evidence="1">Skin</tissue>
    </source>
</reference>
<dbReference type="EMBL" id="HACG01038721">
    <property type="protein sequence ID" value="CEK85586.1"/>
    <property type="molecule type" value="Transcribed_RNA"/>
</dbReference>
<gene>
    <name evidence="1" type="primary">ORF148991</name>
    <name evidence="2" type="synonym">ORF148996</name>
</gene>
<dbReference type="EMBL" id="HACG01038720">
    <property type="protein sequence ID" value="CEK85585.1"/>
    <property type="molecule type" value="Transcribed_RNA"/>
</dbReference>
<evidence type="ECO:0000313" key="2">
    <source>
        <dbReference type="EMBL" id="CEK85586.1"/>
    </source>
</evidence>
<protein>
    <submittedName>
        <fullName evidence="1">Uncharacterized protein</fullName>
    </submittedName>
</protein>
<evidence type="ECO:0000313" key="1">
    <source>
        <dbReference type="EMBL" id="CEK85585.1"/>
    </source>
</evidence>
<sequence length="50" mass="5890">MCTNQHLLRKTTFMDLSDLHKQWLFLTGNEGRRCSELKYTNLVSSLDIQC</sequence>